<dbReference type="GeneID" id="40327811"/>
<evidence type="ECO:0000256" key="1">
    <source>
        <dbReference type="SAM" id="Phobius"/>
    </source>
</evidence>
<reference evidence="2 3" key="1">
    <citation type="journal article" date="2018" name="BMC Genomics">
        <title>Genomic comparison of Trypanosoma conorhini and Trypanosoma rangeli to Trypanosoma cruzi strains of high and low virulence.</title>
        <authorList>
            <person name="Bradwell K.R."/>
            <person name="Koparde V.N."/>
            <person name="Matveyev A.V."/>
            <person name="Serrano M.G."/>
            <person name="Alves J.M."/>
            <person name="Parikh H."/>
            <person name="Huang B."/>
            <person name="Lee V."/>
            <person name="Espinosa-Alvarez O."/>
            <person name="Ortiz P.A."/>
            <person name="Costa-Martins A.G."/>
            <person name="Teixeira M.M."/>
            <person name="Buck G.A."/>
        </authorList>
    </citation>
    <scope>NUCLEOTIDE SEQUENCE [LARGE SCALE GENOMIC DNA]</scope>
    <source>
        <strain evidence="2 3">AM80</strain>
    </source>
</reference>
<evidence type="ECO:0000313" key="2">
    <source>
        <dbReference type="EMBL" id="RNF06412.1"/>
    </source>
</evidence>
<comment type="caution">
    <text evidence="2">The sequence shown here is derived from an EMBL/GenBank/DDBJ whole genome shotgun (WGS) entry which is preliminary data.</text>
</comment>
<feature type="transmembrane region" description="Helical" evidence="1">
    <location>
        <begin position="58"/>
        <end position="79"/>
    </location>
</feature>
<dbReference type="EMBL" id="MKGL01000109">
    <property type="protein sequence ID" value="RNF06412.1"/>
    <property type="molecule type" value="Genomic_DNA"/>
</dbReference>
<protein>
    <submittedName>
        <fullName evidence="2">Formate--tetrahydrofolate ligase</fullName>
        <ecNumber evidence="2">6.3.4.3</ecNumber>
    </submittedName>
</protein>
<organism evidence="2 3">
    <name type="scientific">Trypanosoma rangeli</name>
    <dbReference type="NCBI Taxonomy" id="5698"/>
    <lineage>
        <taxon>Eukaryota</taxon>
        <taxon>Discoba</taxon>
        <taxon>Euglenozoa</taxon>
        <taxon>Kinetoplastea</taxon>
        <taxon>Metakinetoplastina</taxon>
        <taxon>Trypanosomatida</taxon>
        <taxon>Trypanosomatidae</taxon>
        <taxon>Trypanosoma</taxon>
        <taxon>Herpetosoma</taxon>
    </lineage>
</organism>
<gene>
    <name evidence="2" type="ORF">TraAM80_03878</name>
</gene>
<keyword evidence="1" id="KW-0472">Membrane</keyword>
<accession>A0A422NLN9</accession>
<keyword evidence="2" id="KW-0436">Ligase</keyword>
<dbReference type="GO" id="GO:0004329">
    <property type="term" value="F:formate-tetrahydrofolate ligase activity"/>
    <property type="evidence" value="ECO:0007669"/>
    <property type="project" value="UniProtKB-EC"/>
</dbReference>
<feature type="transmembrane region" description="Helical" evidence="1">
    <location>
        <begin position="21"/>
        <end position="43"/>
    </location>
</feature>
<keyword evidence="1" id="KW-1133">Transmembrane helix</keyword>
<proteinExistence type="predicted"/>
<keyword evidence="1" id="KW-0812">Transmembrane</keyword>
<dbReference type="RefSeq" id="XP_029239234.1">
    <property type="nucleotide sequence ID" value="XM_029380829.1"/>
</dbReference>
<sequence length="199" mass="21849">MRTNFSHPVSAPEPTSVSMKFSRTASCGPIRSAIVLLFSYATFPRGPAYARTSVPSSAIMSVGSIACFISTAIVLAHLISSGVIESVKKAPHHLNNDKVSKQLSQIFRRRNTMTINSVITELSHPVSLVIHFYSLALTLTVISRSSPSLTAFTRLQEMVLGPIVRRAKQVHFSGIKYFGFSFEILKFSQPLPHDECKAP</sequence>
<dbReference type="AlphaFoldDB" id="A0A422NLN9"/>
<keyword evidence="3" id="KW-1185">Reference proteome</keyword>
<dbReference type="Proteomes" id="UP000283634">
    <property type="component" value="Unassembled WGS sequence"/>
</dbReference>
<dbReference type="EC" id="6.3.4.3" evidence="2"/>
<name>A0A422NLN9_TRYRA</name>
<evidence type="ECO:0000313" key="3">
    <source>
        <dbReference type="Proteomes" id="UP000283634"/>
    </source>
</evidence>